<evidence type="ECO:0000256" key="1">
    <source>
        <dbReference type="SAM" id="MobiDB-lite"/>
    </source>
</evidence>
<sequence length="77" mass="8134">METGTSSEVEPLDSSKPNQADALPFQNSDNLNDIGPTPYDTSRESASDAPLGLRAPVRLPGGSWAMLDVMIGSNSKK</sequence>
<dbReference type="AlphaFoldDB" id="A0A5B0QQK6"/>
<dbReference type="EMBL" id="VDEP01000272">
    <property type="protein sequence ID" value="KAA1115616.1"/>
    <property type="molecule type" value="Genomic_DNA"/>
</dbReference>
<gene>
    <name evidence="2" type="ORF">PGTUg99_000321</name>
    <name evidence="3" type="ORF">PGTUg99_013002</name>
</gene>
<dbReference type="EMBL" id="VDEP01000358">
    <property type="protein sequence ID" value="KAA1097035.1"/>
    <property type="molecule type" value="Genomic_DNA"/>
</dbReference>
<name>A0A5B0QQK6_PUCGR</name>
<feature type="region of interest" description="Disordered" evidence="1">
    <location>
        <begin position="1"/>
        <end position="54"/>
    </location>
</feature>
<accession>A0A5B0QQK6</accession>
<protein>
    <submittedName>
        <fullName evidence="3">Uncharacterized protein</fullName>
    </submittedName>
</protein>
<organism evidence="3 4">
    <name type="scientific">Puccinia graminis f. sp. tritici</name>
    <dbReference type="NCBI Taxonomy" id="56615"/>
    <lineage>
        <taxon>Eukaryota</taxon>
        <taxon>Fungi</taxon>
        <taxon>Dikarya</taxon>
        <taxon>Basidiomycota</taxon>
        <taxon>Pucciniomycotina</taxon>
        <taxon>Pucciniomycetes</taxon>
        <taxon>Pucciniales</taxon>
        <taxon>Pucciniaceae</taxon>
        <taxon>Puccinia</taxon>
    </lineage>
</organism>
<comment type="caution">
    <text evidence="3">The sequence shown here is derived from an EMBL/GenBank/DDBJ whole genome shotgun (WGS) entry which is preliminary data.</text>
</comment>
<evidence type="ECO:0000313" key="3">
    <source>
        <dbReference type="EMBL" id="KAA1115616.1"/>
    </source>
</evidence>
<dbReference type="Proteomes" id="UP000325313">
    <property type="component" value="Unassembled WGS sequence"/>
</dbReference>
<evidence type="ECO:0000313" key="4">
    <source>
        <dbReference type="Proteomes" id="UP000325313"/>
    </source>
</evidence>
<proteinExistence type="predicted"/>
<reference evidence="3 4" key="1">
    <citation type="submission" date="2019-05" db="EMBL/GenBank/DDBJ databases">
        <title>Emergence of the Ug99 lineage of the wheat stem rust pathogen through somatic hybridization.</title>
        <authorList>
            <person name="Li F."/>
            <person name="Upadhyaya N.M."/>
            <person name="Sperschneider J."/>
            <person name="Matny O."/>
            <person name="Nguyen-Phuc H."/>
            <person name="Mago R."/>
            <person name="Raley C."/>
            <person name="Miller M.E."/>
            <person name="Silverstein K.A.T."/>
            <person name="Henningsen E."/>
            <person name="Hirsch C.D."/>
            <person name="Visser B."/>
            <person name="Pretorius Z.A."/>
            <person name="Steffenson B.J."/>
            <person name="Schwessinger B."/>
            <person name="Dodds P.N."/>
            <person name="Figueroa M."/>
        </authorList>
    </citation>
    <scope>NUCLEOTIDE SEQUENCE [LARGE SCALE GENOMIC DNA]</scope>
    <source>
        <strain evidence="3 4">Ug99</strain>
    </source>
</reference>
<evidence type="ECO:0000313" key="2">
    <source>
        <dbReference type="EMBL" id="KAA1097035.1"/>
    </source>
</evidence>